<dbReference type="RefSeq" id="WP_064026072.1">
    <property type="nucleotide sequence ID" value="NZ_LUUK01000066.1"/>
</dbReference>
<dbReference type="EMBL" id="LUUK01000066">
    <property type="protein sequence ID" value="OAI23103.1"/>
    <property type="molecule type" value="Genomic_DNA"/>
</dbReference>
<name>A0A177P0S8_9GAMM</name>
<dbReference type="PANTHER" id="PTHR42695">
    <property type="entry name" value="GLUTAMINE AMIDOTRANSFERASE YLR126C-RELATED"/>
    <property type="match status" value="1"/>
</dbReference>
<dbReference type="InterPro" id="IPR017926">
    <property type="entry name" value="GATASE"/>
</dbReference>
<dbReference type="STRING" id="702114.A1355_22025"/>
<dbReference type="Proteomes" id="UP000077628">
    <property type="component" value="Unassembled WGS sequence"/>
</dbReference>
<sequence length="231" mass="26058">MKVHVLQHVAFEGLGCIETWLKERRARVTFTRFYESTALPDVDDLDFIIVLGGPMSVNDELQFPWLIDEKRFIAEAIRCNKAILAICLGAQLIANALGAKVYPNREKEIGWLPLYSLHNRSGIRLPGSFEAFHWHGETFDLPPDSTLLASSVACKNQAFQIGPRIVGLQFHLEMLPSNVKALLAHCKHEIKPGHFIQSEAQIRRSQSICCRVINVLMQRLLDQLTVDLTGC</sequence>
<accession>A0A177P0S8</accession>
<dbReference type="GO" id="GO:0005829">
    <property type="term" value="C:cytosol"/>
    <property type="evidence" value="ECO:0007669"/>
    <property type="project" value="TreeGrafter"/>
</dbReference>
<feature type="domain" description="Glutamine amidotransferase" evidence="1">
    <location>
        <begin position="21"/>
        <end position="178"/>
    </location>
</feature>
<keyword evidence="3" id="KW-1185">Reference proteome</keyword>
<dbReference type="OrthoDB" id="9813383at2"/>
<dbReference type="Pfam" id="PF00117">
    <property type="entry name" value="GATase"/>
    <property type="match status" value="1"/>
</dbReference>
<proteinExistence type="predicted"/>
<keyword evidence="2" id="KW-0808">Transferase</keyword>
<dbReference type="CDD" id="cd01741">
    <property type="entry name" value="GATase1_1"/>
    <property type="match status" value="1"/>
</dbReference>
<organism evidence="2 3">
    <name type="scientific">Methylomonas koyamae</name>
    <dbReference type="NCBI Taxonomy" id="702114"/>
    <lineage>
        <taxon>Bacteria</taxon>
        <taxon>Pseudomonadati</taxon>
        <taxon>Pseudomonadota</taxon>
        <taxon>Gammaproteobacteria</taxon>
        <taxon>Methylococcales</taxon>
        <taxon>Methylococcaceae</taxon>
        <taxon>Methylomonas</taxon>
    </lineage>
</organism>
<evidence type="ECO:0000259" key="1">
    <source>
        <dbReference type="Pfam" id="PF00117"/>
    </source>
</evidence>
<evidence type="ECO:0000313" key="2">
    <source>
        <dbReference type="EMBL" id="OAI23103.1"/>
    </source>
</evidence>
<dbReference type="FunFam" id="3.40.50.880:FF:000033">
    <property type="entry name" value="Glutamine amidotransferase class-I"/>
    <property type="match status" value="1"/>
</dbReference>
<dbReference type="Gene3D" id="3.40.50.880">
    <property type="match status" value="1"/>
</dbReference>
<gene>
    <name evidence="2" type="ORF">A1355_22025</name>
</gene>
<dbReference type="InterPro" id="IPR029062">
    <property type="entry name" value="Class_I_gatase-like"/>
</dbReference>
<dbReference type="SUPFAM" id="SSF52317">
    <property type="entry name" value="Class I glutamine amidotransferase-like"/>
    <property type="match status" value="1"/>
</dbReference>
<dbReference type="PROSITE" id="PS51273">
    <property type="entry name" value="GATASE_TYPE_1"/>
    <property type="match status" value="1"/>
</dbReference>
<dbReference type="GO" id="GO:0016740">
    <property type="term" value="F:transferase activity"/>
    <property type="evidence" value="ECO:0007669"/>
    <property type="project" value="UniProtKB-KW"/>
</dbReference>
<evidence type="ECO:0000313" key="3">
    <source>
        <dbReference type="Proteomes" id="UP000077628"/>
    </source>
</evidence>
<comment type="caution">
    <text evidence="2">The sequence shown here is derived from an EMBL/GenBank/DDBJ whole genome shotgun (WGS) entry which is preliminary data.</text>
</comment>
<protein>
    <submittedName>
        <fullName evidence="2">Amidotransferase</fullName>
    </submittedName>
</protein>
<reference evidence="3" key="1">
    <citation type="submission" date="2016-03" db="EMBL/GenBank/DDBJ databases">
        <authorList>
            <person name="Heylen K."/>
            <person name="De Vos P."/>
            <person name="Vekeman B."/>
        </authorList>
    </citation>
    <scope>NUCLEOTIDE SEQUENCE [LARGE SCALE GENOMIC DNA]</scope>
    <source>
        <strain evidence="3">R-45383</strain>
    </source>
</reference>
<dbReference type="InterPro" id="IPR044992">
    <property type="entry name" value="ChyE-like"/>
</dbReference>
<dbReference type="AlphaFoldDB" id="A0A177P0S8"/>
<dbReference type="PANTHER" id="PTHR42695:SF5">
    <property type="entry name" value="GLUTAMINE AMIDOTRANSFERASE YLR126C-RELATED"/>
    <property type="match status" value="1"/>
</dbReference>